<dbReference type="EMBL" id="CVQI01001114">
    <property type="protein sequence ID" value="CRK06697.1"/>
    <property type="molecule type" value="Genomic_DNA"/>
</dbReference>
<dbReference type="InterPro" id="IPR023214">
    <property type="entry name" value="HAD_sf"/>
</dbReference>
<sequence length="381" mass="42352">MQRLLRRLNTMLIDNSQISALVLDFDGTITKQDTISVLASIGQAFQRRHHHSLKQPWTSVVEAYGRDFQDYTSTYVPAPVDRTTLSEELKFLRGLRDVESASFGRVGDSEIFHGMNKEDFSMAGNEALRDGTVQLAHLRHFGQWSSSFIRGVLSGFPIDTIISNEIRSDGIIVGPGILGPPSKETVLATCLDKAHALKALVAEQNLDIDNVVYFGDSVSDIECLISVKGIIMSSGPDSSLIKTLKRTGVTVQPITCIDKSANLVWASNYREIMSVALFQPLPHPKIMCYYQGTVYGCLHSDEGRKVATCRRQREYLAGSGEPECTQEDHHAFHRLRVPRKCFKCAKLDSTRLQARQLLDSMKADVDKCVAARGDAWGSSRE</sequence>
<protein>
    <recommendedName>
        <fullName evidence="3">Haloacid dehalogenase-like hydrolase</fullName>
    </recommendedName>
</protein>
<name>A0A0G4KKF1_VERLO</name>
<gene>
    <name evidence="1" type="ORF">BN1723_008922</name>
</gene>
<dbReference type="SUPFAM" id="SSF56784">
    <property type="entry name" value="HAD-like"/>
    <property type="match status" value="1"/>
</dbReference>
<dbReference type="AlphaFoldDB" id="A0A0G4KKF1"/>
<evidence type="ECO:0000313" key="1">
    <source>
        <dbReference type="EMBL" id="CRK06697.1"/>
    </source>
</evidence>
<dbReference type="Proteomes" id="UP000045706">
    <property type="component" value="Unassembled WGS sequence"/>
</dbReference>
<reference evidence="2" key="1">
    <citation type="submission" date="2015-05" db="EMBL/GenBank/DDBJ databases">
        <authorList>
            <person name="Fogelqvist Johan"/>
        </authorList>
    </citation>
    <scope>NUCLEOTIDE SEQUENCE [LARGE SCALE GENOMIC DNA]</scope>
</reference>
<accession>A0A0G4KKF1</accession>
<dbReference type="Gene3D" id="3.40.50.1000">
    <property type="entry name" value="HAD superfamily/HAD-like"/>
    <property type="match status" value="1"/>
</dbReference>
<dbReference type="PANTHER" id="PTHR28181">
    <property type="entry name" value="UPF0655 PROTEIN YCR015C"/>
    <property type="match status" value="1"/>
</dbReference>
<evidence type="ECO:0000313" key="2">
    <source>
        <dbReference type="Proteomes" id="UP000045706"/>
    </source>
</evidence>
<dbReference type="InterPro" id="IPR050849">
    <property type="entry name" value="HAD-like_hydrolase_phosphatase"/>
</dbReference>
<dbReference type="PANTHER" id="PTHR28181:SF1">
    <property type="entry name" value="COLD TOLERANCE PROTEIN 1"/>
    <property type="match status" value="1"/>
</dbReference>
<evidence type="ECO:0008006" key="3">
    <source>
        <dbReference type="Google" id="ProtNLM"/>
    </source>
</evidence>
<proteinExistence type="predicted"/>
<dbReference type="Pfam" id="PF08282">
    <property type="entry name" value="Hydrolase_3"/>
    <property type="match status" value="1"/>
</dbReference>
<organism evidence="1 2">
    <name type="scientific">Verticillium longisporum</name>
    <name type="common">Verticillium dahliae var. longisporum</name>
    <dbReference type="NCBI Taxonomy" id="100787"/>
    <lineage>
        <taxon>Eukaryota</taxon>
        <taxon>Fungi</taxon>
        <taxon>Dikarya</taxon>
        <taxon>Ascomycota</taxon>
        <taxon>Pezizomycotina</taxon>
        <taxon>Sordariomycetes</taxon>
        <taxon>Hypocreomycetidae</taxon>
        <taxon>Glomerellales</taxon>
        <taxon>Plectosphaerellaceae</taxon>
        <taxon>Verticillium</taxon>
    </lineage>
</organism>
<dbReference type="InterPro" id="IPR036412">
    <property type="entry name" value="HAD-like_sf"/>
</dbReference>